<name>A0A8S0FCW8_ECOLX</name>
<accession>A0A8S0FCW8</accession>
<gene>
    <name evidence="1" type="ORF">EIMP300_00950</name>
</gene>
<evidence type="ECO:0000313" key="2">
    <source>
        <dbReference type="Proteomes" id="UP000467488"/>
    </source>
</evidence>
<dbReference type="Proteomes" id="UP000467488">
    <property type="component" value="Chromosome"/>
</dbReference>
<reference evidence="1 2" key="1">
    <citation type="submission" date="2020-01" db="EMBL/GenBank/DDBJ databases">
        <title>Dynamics of blaIMP-6 dissemination in carbapenem resistant Enterobacteriacea isolated from regional surveillance in Osaka, Japan.</title>
        <authorList>
            <person name="Abe R."/>
            <person name="Akeda Y."/>
            <person name="Sugawara Y."/>
            <person name="Yamamoto N."/>
            <person name="Tomono K."/>
            <person name="Takeuchi D."/>
            <person name="Kawahara R."/>
            <person name="Hamada S."/>
        </authorList>
    </citation>
    <scope>NUCLEOTIDE SEQUENCE [LARGE SCALE GENOMIC DNA]</scope>
    <source>
        <strain evidence="1 2">E300</strain>
    </source>
</reference>
<dbReference type="EMBL" id="AP022360">
    <property type="protein sequence ID" value="BBU78695.1"/>
    <property type="molecule type" value="Genomic_DNA"/>
</dbReference>
<protein>
    <submittedName>
        <fullName evidence="1">Uncharacterized protein</fullName>
    </submittedName>
</protein>
<organism evidence="1 2">
    <name type="scientific">Escherichia coli</name>
    <dbReference type="NCBI Taxonomy" id="562"/>
    <lineage>
        <taxon>Bacteria</taxon>
        <taxon>Pseudomonadati</taxon>
        <taxon>Pseudomonadota</taxon>
        <taxon>Gammaproteobacteria</taxon>
        <taxon>Enterobacterales</taxon>
        <taxon>Enterobacteriaceae</taxon>
        <taxon>Escherichia</taxon>
    </lineage>
</organism>
<proteinExistence type="predicted"/>
<sequence length="158" mass="18028">MKMLLDLAPNEMVRTHLKEWDVPGGVPDEMFQLRTGDKIHWGPFGHLVRELHFNASENGLHDYLWLPELVEDVCKAYQKKYGHDLKPHYLSVLHPCIVWFEADIVYEKGVLETALSYAYTSVRDLPPDGNATFGIDCDGKSVSRSAIARIEFLQPGQM</sequence>
<evidence type="ECO:0000313" key="1">
    <source>
        <dbReference type="EMBL" id="BBU78695.1"/>
    </source>
</evidence>
<dbReference type="AlphaFoldDB" id="A0A8S0FCW8"/>